<dbReference type="InterPro" id="IPR059009">
    <property type="entry name" value="Znf_C2H2_17_1st"/>
</dbReference>
<dbReference type="InterPro" id="IPR059095">
    <property type="entry name" value="Znf_C2H2_17_2nd"/>
</dbReference>
<dbReference type="Pfam" id="PF26177">
    <property type="entry name" value="zf_C2H2_17_1st"/>
    <property type="match status" value="1"/>
</dbReference>
<dbReference type="Gene3D" id="3.30.160.60">
    <property type="entry name" value="Classic Zinc Finger"/>
    <property type="match status" value="1"/>
</dbReference>
<name>A0AA38RA80_9PEZI</name>
<feature type="compositionally biased region" description="Low complexity" evidence="1">
    <location>
        <begin position="305"/>
        <end position="317"/>
    </location>
</feature>
<keyword evidence="4" id="KW-1185">Reference proteome</keyword>
<feature type="domain" description="C2H2-type" evidence="2">
    <location>
        <begin position="204"/>
        <end position="230"/>
    </location>
</feature>
<evidence type="ECO:0000259" key="2">
    <source>
        <dbReference type="SMART" id="SM00355"/>
    </source>
</evidence>
<comment type="caution">
    <text evidence="3">The sequence shown here is derived from an EMBL/GenBank/DDBJ whole genome shotgun (WGS) entry which is preliminary data.</text>
</comment>
<accession>A0AA38RA80</accession>
<dbReference type="InterPro" id="IPR013087">
    <property type="entry name" value="Znf_C2H2_type"/>
</dbReference>
<dbReference type="EMBL" id="JANBVN010000126">
    <property type="protein sequence ID" value="KAJ9142043.1"/>
    <property type="molecule type" value="Genomic_DNA"/>
</dbReference>
<organism evidence="3 4">
    <name type="scientific">Coniochaeta hoffmannii</name>
    <dbReference type="NCBI Taxonomy" id="91930"/>
    <lineage>
        <taxon>Eukaryota</taxon>
        <taxon>Fungi</taxon>
        <taxon>Dikarya</taxon>
        <taxon>Ascomycota</taxon>
        <taxon>Pezizomycotina</taxon>
        <taxon>Sordariomycetes</taxon>
        <taxon>Sordariomycetidae</taxon>
        <taxon>Coniochaetales</taxon>
        <taxon>Coniochaetaceae</taxon>
        <taxon>Coniochaeta</taxon>
    </lineage>
</organism>
<feature type="region of interest" description="Disordered" evidence="1">
    <location>
        <begin position="269"/>
        <end position="341"/>
    </location>
</feature>
<feature type="compositionally biased region" description="Polar residues" evidence="1">
    <location>
        <begin position="75"/>
        <end position="84"/>
    </location>
</feature>
<dbReference type="Pfam" id="PF26176">
    <property type="entry name" value="zf_C2H2_17_2"/>
    <property type="match status" value="1"/>
</dbReference>
<dbReference type="AlphaFoldDB" id="A0AA38RA80"/>
<dbReference type="Proteomes" id="UP001174691">
    <property type="component" value="Unassembled WGS sequence"/>
</dbReference>
<feature type="region of interest" description="Disordered" evidence="1">
    <location>
        <begin position="75"/>
        <end position="122"/>
    </location>
</feature>
<proteinExistence type="predicted"/>
<feature type="domain" description="C2H2-type" evidence="2">
    <location>
        <begin position="240"/>
        <end position="270"/>
    </location>
</feature>
<evidence type="ECO:0000313" key="4">
    <source>
        <dbReference type="Proteomes" id="UP001174691"/>
    </source>
</evidence>
<reference evidence="3" key="1">
    <citation type="submission" date="2022-07" db="EMBL/GenBank/DDBJ databases">
        <title>Fungi with potential for degradation of polypropylene.</title>
        <authorList>
            <person name="Gostincar C."/>
        </authorList>
    </citation>
    <scope>NUCLEOTIDE SEQUENCE</scope>
    <source>
        <strain evidence="3">EXF-13287</strain>
    </source>
</reference>
<feature type="compositionally biased region" description="Low complexity" evidence="1">
    <location>
        <begin position="274"/>
        <end position="294"/>
    </location>
</feature>
<evidence type="ECO:0000256" key="1">
    <source>
        <dbReference type="SAM" id="MobiDB-lite"/>
    </source>
</evidence>
<dbReference type="SMART" id="SM00355">
    <property type="entry name" value="ZnF_C2H2"/>
    <property type="match status" value="2"/>
</dbReference>
<gene>
    <name evidence="3" type="ORF">NKR19_g7319</name>
</gene>
<evidence type="ECO:0000313" key="3">
    <source>
        <dbReference type="EMBL" id="KAJ9142043.1"/>
    </source>
</evidence>
<sequence>MDPQQYLAQDLDSLSVSSHMTGNQAFNSGLMGYPTDGLPYAAGMGFAMGQHVNPCATQIYDTGFSGNSPPYSLCSLSPDSQHSSPGADDTWSAGPLLGSPTTDAHDSPPLNGPSPRMTRNPDGSMLVLPEDMQGNEFSLPPAFVARRLSGEGESARDHYLYKNALPQADGLFHCPWEGQSSCNHRPEKLKCNYDKFVDSHLKPYRCKVDSCENTRFSSTACLLRHEREAHAMHGHGDKPFLCTYEGCERSAPGCGFPRQWNLRDHMRRVHNDDSVPGAPVAPASAPPASGSSSSKGRKRKKDTSESSAGKKSLSKSGQGSGRDPAPPPKVEEGPTNQELEQWYEHQKALQSLVQGWTQPSDPYFIQQVGDAQGHMEHMQRIYVDIQSRSGHWSQSG</sequence>
<protein>
    <submittedName>
        <fullName evidence="3">Zinc finger protein GLI2</fullName>
    </submittedName>
</protein>